<evidence type="ECO:0000256" key="9">
    <source>
        <dbReference type="ARBA" id="ARBA00022840"/>
    </source>
</evidence>
<organism evidence="17 18">
    <name type="scientific">Pseudothauera rhizosphaerae</name>
    <dbReference type="NCBI Taxonomy" id="2565932"/>
    <lineage>
        <taxon>Bacteria</taxon>
        <taxon>Pseudomonadati</taxon>
        <taxon>Pseudomonadota</taxon>
        <taxon>Betaproteobacteria</taxon>
        <taxon>Rhodocyclales</taxon>
        <taxon>Zoogloeaceae</taxon>
        <taxon>Pseudothauera</taxon>
    </lineage>
</organism>
<protein>
    <submittedName>
        <fullName evidence="17">Heavy metal translocating P-type ATPase</fullName>
    </submittedName>
</protein>
<accession>A0A4V3WB04</accession>
<dbReference type="PANTHER" id="PTHR43520:SF5">
    <property type="entry name" value="CATION-TRANSPORTING P-TYPE ATPASE-RELATED"/>
    <property type="match status" value="1"/>
</dbReference>
<keyword evidence="14 15" id="KW-0472">Membrane</keyword>
<proteinExistence type="inferred from homology"/>
<dbReference type="SUPFAM" id="SSF81665">
    <property type="entry name" value="Calcium ATPase, transmembrane domain M"/>
    <property type="match status" value="1"/>
</dbReference>
<comment type="caution">
    <text evidence="17">The sequence shown here is derived from an EMBL/GenBank/DDBJ whole genome shotgun (WGS) entry which is preliminary data.</text>
</comment>
<comment type="subcellular location">
    <subcellularLocation>
        <location evidence="1">Cell membrane</location>
        <topology evidence="1">Multi-pass membrane protein</topology>
    </subcellularLocation>
</comment>
<dbReference type="NCBIfam" id="TIGR01511">
    <property type="entry name" value="ATPase-IB1_Cu"/>
    <property type="match status" value="1"/>
</dbReference>
<dbReference type="EMBL" id="SSOD01000007">
    <property type="protein sequence ID" value="THF61371.1"/>
    <property type="molecule type" value="Genomic_DNA"/>
</dbReference>
<dbReference type="PROSITE" id="PS00154">
    <property type="entry name" value="ATPASE_E1_E2"/>
    <property type="match status" value="1"/>
</dbReference>
<feature type="transmembrane region" description="Helical" evidence="15">
    <location>
        <begin position="54"/>
        <end position="74"/>
    </location>
</feature>
<dbReference type="InterPro" id="IPR018303">
    <property type="entry name" value="ATPase_P-typ_P_site"/>
</dbReference>
<dbReference type="NCBIfam" id="TIGR01494">
    <property type="entry name" value="ATPase_P-type"/>
    <property type="match status" value="2"/>
</dbReference>
<evidence type="ECO:0000256" key="5">
    <source>
        <dbReference type="ARBA" id="ARBA00022553"/>
    </source>
</evidence>
<evidence type="ECO:0000256" key="11">
    <source>
        <dbReference type="ARBA" id="ARBA00022967"/>
    </source>
</evidence>
<keyword evidence="4 15" id="KW-1003">Cell membrane</keyword>
<keyword evidence="8 15" id="KW-0547">Nucleotide-binding</keyword>
<name>A0A4V3WB04_9RHOO</name>
<dbReference type="InterPro" id="IPR027256">
    <property type="entry name" value="P-typ_ATPase_IB"/>
</dbReference>
<sequence length="711" mass="72572">MNAPAACSHCHLPVGRQGLTREVGGEAHAFCCYGCCLAHQLHHGEREEPEAAAFLVRLGVGAFLAMFIMLFSLLDYSGGLDGAEPALVRLIGWLGALLATPLLLILGQPFAAGAWAALRDRRLGADALVVIGAAAAYGYSLWQLLGGGGALYFDTAAMVLMLFTLGRYLEAQGRVRAARSLAPMLAAGRAPVRVLGADGIERLHPAGEVRIGELLRVLPGERIGVDGVVVEGRSACEESVLTGQFLPCAKGPGAPVRAGSVNGHGLLVVRATADGAATQWARSGRLVREALAQKSVLGEAADRAAALFIPLVLLLAAATAWYWGARAGADAALLAGLAVLVVACPCALGLAAPLATVLGIAEAAQRGILVRGGAVLERLARLRGIAFDKTGTLTGGAARVQLLRTDGSPLRPLLRRAAALGAASDHPLARAVLACAGARVRRPPAAAAVRAHPGAGVSGVVDGVRCALGSRAFMARLGWELPAALAGAPLPRDGAVVYLGWHGRVRAVAAFADEPLAGAAQVVDALRRQGIACRLLSGDGEAAVARAARALGVEGWQAALLPAGKVAALRAWRARTGPVAMVGDGLNDGPVLAAADVGVAVGGAADLARESADLVLPRDGLAWLPWTLALARAVRRSVRANLAWAFGYNAVALALAAAGLLQPVLAAALMAGSSVLVVARSLRAQRRVAVDGVPGPRPAQAPVPLRAEAAR</sequence>
<keyword evidence="13" id="KW-0406">Ion transport</keyword>
<dbReference type="OrthoDB" id="8552908at2"/>
<dbReference type="GO" id="GO:0055070">
    <property type="term" value="P:copper ion homeostasis"/>
    <property type="evidence" value="ECO:0007669"/>
    <property type="project" value="TreeGrafter"/>
</dbReference>
<evidence type="ECO:0000256" key="10">
    <source>
        <dbReference type="ARBA" id="ARBA00022842"/>
    </source>
</evidence>
<feature type="transmembrane region" description="Helical" evidence="15">
    <location>
        <begin position="304"/>
        <end position="325"/>
    </location>
</feature>
<keyword evidence="12 15" id="KW-1133">Transmembrane helix</keyword>
<evidence type="ECO:0000256" key="1">
    <source>
        <dbReference type="ARBA" id="ARBA00004651"/>
    </source>
</evidence>
<dbReference type="GO" id="GO:0005524">
    <property type="term" value="F:ATP binding"/>
    <property type="evidence" value="ECO:0007669"/>
    <property type="project" value="UniProtKB-UniRule"/>
</dbReference>
<dbReference type="NCBIfam" id="TIGR01525">
    <property type="entry name" value="ATPase-IB_hvy"/>
    <property type="match status" value="1"/>
</dbReference>
<feature type="transmembrane region" description="Helical" evidence="15">
    <location>
        <begin position="640"/>
        <end position="658"/>
    </location>
</feature>
<dbReference type="Pfam" id="PF00122">
    <property type="entry name" value="E1-E2_ATPase"/>
    <property type="match status" value="1"/>
</dbReference>
<dbReference type="PRINTS" id="PR00119">
    <property type="entry name" value="CATATPASE"/>
</dbReference>
<reference evidence="17 18" key="1">
    <citation type="submission" date="2019-04" db="EMBL/GenBank/DDBJ databases">
        <title>Azoarcus rhizosphaerae sp. nov. isolated from rhizosphere of Ficus religiosa.</title>
        <authorList>
            <person name="Lin S.-Y."/>
            <person name="Hameed A."/>
            <person name="Hsu Y.-H."/>
            <person name="Young C.-C."/>
        </authorList>
    </citation>
    <scope>NUCLEOTIDE SEQUENCE [LARGE SCALE GENOMIC DNA]</scope>
    <source>
        <strain evidence="17 18">CC-YHH848</strain>
    </source>
</reference>
<evidence type="ECO:0000256" key="15">
    <source>
        <dbReference type="RuleBase" id="RU362081"/>
    </source>
</evidence>
<feature type="domain" description="P-type ATPase A" evidence="16">
    <location>
        <begin position="191"/>
        <end position="287"/>
    </location>
</feature>
<feature type="transmembrane region" description="Helical" evidence="15">
    <location>
        <begin position="664"/>
        <end position="682"/>
    </location>
</feature>
<dbReference type="Gene3D" id="3.40.50.1000">
    <property type="entry name" value="HAD superfamily/HAD-like"/>
    <property type="match status" value="1"/>
</dbReference>
<feature type="transmembrane region" description="Helical" evidence="15">
    <location>
        <begin position="151"/>
        <end position="169"/>
    </location>
</feature>
<dbReference type="GO" id="GO:0016887">
    <property type="term" value="F:ATP hydrolysis activity"/>
    <property type="evidence" value="ECO:0007669"/>
    <property type="project" value="InterPro"/>
</dbReference>
<dbReference type="Gene3D" id="2.70.150.10">
    <property type="entry name" value="Calcium-transporting ATPase, cytoplasmic transduction domain A"/>
    <property type="match status" value="1"/>
</dbReference>
<keyword evidence="9 15" id="KW-0067">ATP-binding</keyword>
<dbReference type="InterPro" id="IPR023214">
    <property type="entry name" value="HAD_sf"/>
</dbReference>
<evidence type="ECO:0000313" key="17">
    <source>
        <dbReference type="EMBL" id="THF61371.1"/>
    </source>
</evidence>
<dbReference type="SUPFAM" id="SSF56784">
    <property type="entry name" value="HAD-like"/>
    <property type="match status" value="1"/>
</dbReference>
<dbReference type="AlphaFoldDB" id="A0A4V3WB04"/>
<dbReference type="InterPro" id="IPR008250">
    <property type="entry name" value="ATPase_P-typ_transduc_dom_A_sf"/>
</dbReference>
<evidence type="ECO:0000256" key="13">
    <source>
        <dbReference type="ARBA" id="ARBA00023065"/>
    </source>
</evidence>
<keyword evidence="7 15" id="KW-0479">Metal-binding</keyword>
<feature type="transmembrane region" description="Helical" evidence="15">
    <location>
        <begin position="86"/>
        <end position="106"/>
    </location>
</feature>
<evidence type="ECO:0000256" key="3">
    <source>
        <dbReference type="ARBA" id="ARBA00022448"/>
    </source>
</evidence>
<gene>
    <name evidence="17" type="ORF">E6O51_11190</name>
</gene>
<evidence type="ECO:0000256" key="2">
    <source>
        <dbReference type="ARBA" id="ARBA00006024"/>
    </source>
</evidence>
<dbReference type="InterPro" id="IPR023299">
    <property type="entry name" value="ATPase_P-typ_cyto_dom_N"/>
</dbReference>
<keyword evidence="10" id="KW-0460">Magnesium</keyword>
<evidence type="ECO:0000256" key="14">
    <source>
        <dbReference type="ARBA" id="ARBA00023136"/>
    </source>
</evidence>
<evidence type="ECO:0000313" key="18">
    <source>
        <dbReference type="Proteomes" id="UP000307956"/>
    </source>
</evidence>
<dbReference type="Pfam" id="PF00702">
    <property type="entry name" value="Hydrolase"/>
    <property type="match status" value="1"/>
</dbReference>
<dbReference type="GO" id="GO:0043682">
    <property type="term" value="F:P-type divalent copper transporter activity"/>
    <property type="evidence" value="ECO:0007669"/>
    <property type="project" value="TreeGrafter"/>
</dbReference>
<keyword evidence="18" id="KW-1185">Reference proteome</keyword>
<dbReference type="PANTHER" id="PTHR43520">
    <property type="entry name" value="ATP7, ISOFORM B"/>
    <property type="match status" value="1"/>
</dbReference>
<keyword evidence="6 15" id="KW-0812">Transmembrane</keyword>
<keyword evidence="3" id="KW-0813">Transport</keyword>
<evidence type="ECO:0000259" key="16">
    <source>
        <dbReference type="Pfam" id="PF00122"/>
    </source>
</evidence>
<dbReference type="InterPro" id="IPR023298">
    <property type="entry name" value="ATPase_P-typ_TM_dom_sf"/>
</dbReference>
<feature type="transmembrane region" description="Helical" evidence="15">
    <location>
        <begin position="331"/>
        <end position="361"/>
    </location>
</feature>
<evidence type="ECO:0000256" key="4">
    <source>
        <dbReference type="ARBA" id="ARBA00022475"/>
    </source>
</evidence>
<dbReference type="GO" id="GO:0005886">
    <property type="term" value="C:plasma membrane"/>
    <property type="evidence" value="ECO:0007669"/>
    <property type="project" value="UniProtKB-SubCell"/>
</dbReference>
<evidence type="ECO:0000256" key="12">
    <source>
        <dbReference type="ARBA" id="ARBA00022989"/>
    </source>
</evidence>
<dbReference type="GO" id="GO:0005507">
    <property type="term" value="F:copper ion binding"/>
    <property type="evidence" value="ECO:0007669"/>
    <property type="project" value="TreeGrafter"/>
</dbReference>
<feature type="transmembrane region" description="Helical" evidence="15">
    <location>
        <begin position="127"/>
        <end position="145"/>
    </location>
</feature>
<dbReference type="SUPFAM" id="SSF81653">
    <property type="entry name" value="Calcium ATPase, transduction domain A"/>
    <property type="match status" value="1"/>
</dbReference>
<dbReference type="InterPro" id="IPR059000">
    <property type="entry name" value="ATPase_P-type_domA"/>
</dbReference>
<evidence type="ECO:0000256" key="6">
    <source>
        <dbReference type="ARBA" id="ARBA00022692"/>
    </source>
</evidence>
<dbReference type="InterPro" id="IPR001757">
    <property type="entry name" value="P_typ_ATPase"/>
</dbReference>
<evidence type="ECO:0000256" key="8">
    <source>
        <dbReference type="ARBA" id="ARBA00022741"/>
    </source>
</evidence>
<dbReference type="InterPro" id="IPR036412">
    <property type="entry name" value="HAD-like_sf"/>
</dbReference>
<dbReference type="Gene3D" id="3.40.1110.10">
    <property type="entry name" value="Calcium-transporting ATPase, cytoplasmic domain N"/>
    <property type="match status" value="1"/>
</dbReference>
<keyword evidence="5" id="KW-0597">Phosphoprotein</keyword>
<comment type="similarity">
    <text evidence="2 15">Belongs to the cation transport ATPase (P-type) (TC 3.A.3) family. Type IB subfamily.</text>
</comment>
<dbReference type="RefSeq" id="WP_136385069.1">
    <property type="nucleotide sequence ID" value="NZ_SSOD01000007.1"/>
</dbReference>
<dbReference type="Proteomes" id="UP000307956">
    <property type="component" value="Unassembled WGS sequence"/>
</dbReference>
<keyword evidence="11" id="KW-1278">Translocase</keyword>
<evidence type="ECO:0000256" key="7">
    <source>
        <dbReference type="ARBA" id="ARBA00022723"/>
    </source>
</evidence>